<keyword evidence="3" id="KW-1185">Reference proteome</keyword>
<dbReference type="InterPro" id="IPR010982">
    <property type="entry name" value="Lambda_DNA-bd_dom_sf"/>
</dbReference>
<dbReference type="Proteomes" id="UP000003586">
    <property type="component" value="Chromosome"/>
</dbReference>
<evidence type="ECO:0000259" key="1">
    <source>
        <dbReference type="PROSITE" id="PS50943"/>
    </source>
</evidence>
<dbReference type="Gene3D" id="1.10.260.40">
    <property type="entry name" value="lambda repressor-like DNA-binding domains"/>
    <property type="match status" value="1"/>
</dbReference>
<feature type="domain" description="HTH cro/C1-type" evidence="1">
    <location>
        <begin position="45"/>
        <end position="80"/>
    </location>
</feature>
<evidence type="ECO:0000313" key="3">
    <source>
        <dbReference type="Proteomes" id="UP000003586"/>
    </source>
</evidence>
<dbReference type="PROSITE" id="PS50943">
    <property type="entry name" value="HTH_CROC1"/>
    <property type="match status" value="1"/>
</dbReference>
<dbReference type="OrthoDB" id="674942at2"/>
<dbReference type="InterPro" id="IPR001387">
    <property type="entry name" value="Cro/C1-type_HTH"/>
</dbReference>
<reference evidence="2 3" key="1">
    <citation type="submission" date="2013-12" db="EMBL/GenBank/DDBJ databases">
        <authorList>
            <consortium name="DOE Joint Genome Institute"/>
            <person name="Eisen J."/>
            <person name="Huntemann M."/>
            <person name="Han J."/>
            <person name="Chen A."/>
            <person name="Kyrpides N."/>
            <person name="Mavromatis K."/>
            <person name="Markowitz V."/>
            <person name="Palaniappan K."/>
            <person name="Ivanova N."/>
            <person name="Schaumberg A."/>
            <person name="Pati A."/>
            <person name="Liolios K."/>
            <person name="Nordberg H.P."/>
            <person name="Cantor M.N."/>
            <person name="Hua S.X."/>
            <person name="Woyke T."/>
        </authorList>
    </citation>
    <scope>NUCLEOTIDE SEQUENCE [LARGE SCALE GENOMIC DNA]</scope>
    <source>
        <strain evidence="3">DSM 19437</strain>
    </source>
</reference>
<accession>W0F9M7</accession>
<proteinExistence type="predicted"/>
<evidence type="ECO:0000313" key="2">
    <source>
        <dbReference type="EMBL" id="AHF18106.1"/>
    </source>
</evidence>
<name>W0F9M7_9BACT</name>
<dbReference type="GO" id="GO:0003677">
    <property type="term" value="F:DNA binding"/>
    <property type="evidence" value="ECO:0007669"/>
    <property type="project" value="InterPro"/>
</dbReference>
<dbReference type="KEGG" id="nso:NIASO_20670"/>
<dbReference type="Pfam" id="PF01381">
    <property type="entry name" value="HTH_3"/>
    <property type="match status" value="1"/>
</dbReference>
<sequence length="84" mass="9777">MISKKKNKSSGEAFDLFLTEVGKKLKSYREAAGYTSYEHFAYDKNIGRAQYGKYERGTEDMRLSSLFKLLEALNISWEEFFEGK</sequence>
<dbReference type="EMBL" id="CP007035">
    <property type="protein sequence ID" value="AHF18106.1"/>
    <property type="molecule type" value="Genomic_DNA"/>
</dbReference>
<dbReference type="AlphaFoldDB" id="W0F9M7"/>
<dbReference type="CDD" id="cd00093">
    <property type="entry name" value="HTH_XRE"/>
    <property type="match status" value="1"/>
</dbReference>
<gene>
    <name evidence="2" type="ORF">NIASO_20670</name>
</gene>
<dbReference type="eggNOG" id="COG1396">
    <property type="taxonomic scope" value="Bacteria"/>
</dbReference>
<dbReference type="HOGENOM" id="CLU_185896_0_0_10"/>
<dbReference type="SMART" id="SM00530">
    <property type="entry name" value="HTH_XRE"/>
    <property type="match status" value="1"/>
</dbReference>
<organism evidence="2 3">
    <name type="scientific">Niabella soli DSM 19437</name>
    <dbReference type="NCBI Taxonomy" id="929713"/>
    <lineage>
        <taxon>Bacteria</taxon>
        <taxon>Pseudomonadati</taxon>
        <taxon>Bacteroidota</taxon>
        <taxon>Chitinophagia</taxon>
        <taxon>Chitinophagales</taxon>
        <taxon>Chitinophagaceae</taxon>
        <taxon>Niabella</taxon>
    </lineage>
</organism>
<protein>
    <recommendedName>
        <fullName evidence="1">HTH cro/C1-type domain-containing protein</fullName>
    </recommendedName>
</protein>
<dbReference type="SUPFAM" id="SSF47413">
    <property type="entry name" value="lambda repressor-like DNA-binding domains"/>
    <property type="match status" value="1"/>
</dbReference>